<dbReference type="InterPro" id="IPR004328">
    <property type="entry name" value="BRO1_dom"/>
</dbReference>
<evidence type="ECO:0000313" key="5">
    <source>
        <dbReference type="EMBL" id="PKI83578.1"/>
    </source>
</evidence>
<reference evidence="5 6" key="1">
    <citation type="submission" date="2017-10" db="EMBL/GenBank/DDBJ databases">
        <title>A novel species of cold-tolerant Malassezia isolated from bats.</title>
        <authorList>
            <person name="Lorch J.M."/>
            <person name="Palmer J.M."/>
            <person name="Vanderwolf K.J."/>
            <person name="Schmidt K.Z."/>
            <person name="Verant M.L."/>
            <person name="Weller T.J."/>
            <person name="Blehert D.S."/>
        </authorList>
    </citation>
    <scope>NUCLEOTIDE SEQUENCE [LARGE SCALE GENOMIC DNA]</scope>
    <source>
        <strain evidence="5 6">NWHC:44797-103</strain>
    </source>
</reference>
<comment type="similarity">
    <text evidence="1">Belongs to the palC family.</text>
</comment>
<dbReference type="Pfam" id="PF10791">
    <property type="entry name" value="F1F0-ATPsyn_F"/>
    <property type="match status" value="1"/>
</dbReference>
<name>A0A2N1JAJ4_9BASI</name>
<evidence type="ECO:0000259" key="4">
    <source>
        <dbReference type="PROSITE" id="PS51180"/>
    </source>
</evidence>
<dbReference type="EMBL" id="KZ454991">
    <property type="protein sequence ID" value="PKI83578.1"/>
    <property type="molecule type" value="Genomic_DNA"/>
</dbReference>
<dbReference type="Gene3D" id="1.25.40.280">
    <property type="entry name" value="alix/aip1 like domains"/>
    <property type="match status" value="1"/>
</dbReference>
<keyword evidence="3" id="KW-0472">Membrane</keyword>
<dbReference type="PANTHER" id="PTHR40463">
    <property type="entry name" value="PH-RESPONSE REGULATOR PROTEIN PALC"/>
    <property type="match status" value="1"/>
</dbReference>
<dbReference type="GO" id="GO:0071467">
    <property type="term" value="P:cellular response to pH"/>
    <property type="evidence" value="ECO:0007669"/>
    <property type="project" value="InterPro"/>
</dbReference>
<keyword evidence="3" id="KW-1133">Transmembrane helix</keyword>
<keyword evidence="6" id="KW-1185">Reference proteome</keyword>
<protein>
    <recommendedName>
        <fullName evidence="2">pH-response regulator protein palC</fullName>
    </recommendedName>
</protein>
<dbReference type="PROSITE" id="PS51180">
    <property type="entry name" value="BRO1"/>
    <property type="match status" value="1"/>
</dbReference>
<dbReference type="Pfam" id="PF03097">
    <property type="entry name" value="BRO1"/>
    <property type="match status" value="1"/>
</dbReference>
<evidence type="ECO:0000256" key="3">
    <source>
        <dbReference type="SAM" id="Phobius"/>
    </source>
</evidence>
<dbReference type="AlphaFoldDB" id="A0A2N1JAJ4"/>
<gene>
    <name evidence="5" type="ORF">MVES_002440</name>
</gene>
<dbReference type="InterPro" id="IPR038499">
    <property type="entry name" value="BRO1_sf"/>
</dbReference>
<sequence>MTPAARAMRVAGQQVRYSSNLPIPPKLATPESVSGGAGVSNTNAVVDFYKALPKGNEPQKHSSSIKSKYFNGKNASGKPLVFIIGFLMVFGYTLEYNGHLTYALRKDRAAQEPLRTVQAVREYLPSLLGLYNSILTDAVLVHKPLVFSWQSRAGVYKVEGLDGELSMVLFVYATALSNECARIVESLGPYELDPTLAVDANRAKEERLKAAIDLLCRASGIFALLTNDLIPRLASDTSRPPELTSAQIQALARVAMAEAHRLAVRKLQAPALTQARETLTPGPPLPKEHPSASLLAKIHVHTASLYEQASTLVCPPVIDHPLGKVKATMRSLKPVSEQSASALQRYLVHEAKWHRALAHKWFGIDAGENAQQTGAGVAHLTAAKMQLAELVPKNAAPSAPGKETQVRIPLWEQRRAARFRGDLALWWAAMEMESVVRWQDVYKRLNDKVAFQCVPAINELVQGGAEGRAVLVQKPFVLPRPAYGPGALGAEQGVAHELLLGMQTEREERHAYAGAGAYY</sequence>
<dbReference type="STRING" id="2020962.A0A2N1JAJ4"/>
<dbReference type="InterPro" id="IPR019727">
    <property type="entry name" value="ATP_synth_F0_fsu_mt_fun"/>
</dbReference>
<keyword evidence="3" id="KW-0812">Transmembrane</keyword>
<organism evidence="5 6">
    <name type="scientific">Malassezia vespertilionis</name>
    <dbReference type="NCBI Taxonomy" id="2020962"/>
    <lineage>
        <taxon>Eukaryota</taxon>
        <taxon>Fungi</taxon>
        <taxon>Dikarya</taxon>
        <taxon>Basidiomycota</taxon>
        <taxon>Ustilaginomycotina</taxon>
        <taxon>Malasseziomycetes</taxon>
        <taxon>Malasseziales</taxon>
        <taxon>Malasseziaceae</taxon>
        <taxon>Malassezia</taxon>
    </lineage>
</organism>
<dbReference type="PANTHER" id="PTHR40463:SF1">
    <property type="entry name" value="PH-RESPONSE REGULATOR PROTEIN PALC"/>
    <property type="match status" value="1"/>
</dbReference>
<dbReference type="GO" id="GO:0005886">
    <property type="term" value="C:plasma membrane"/>
    <property type="evidence" value="ECO:0007669"/>
    <property type="project" value="TreeGrafter"/>
</dbReference>
<proteinExistence type="inferred from homology"/>
<evidence type="ECO:0000313" key="6">
    <source>
        <dbReference type="Proteomes" id="UP000232875"/>
    </source>
</evidence>
<accession>A0A2N1JAJ4</accession>
<feature type="transmembrane region" description="Helical" evidence="3">
    <location>
        <begin position="75"/>
        <end position="94"/>
    </location>
</feature>
<dbReference type="OrthoDB" id="10266451at2759"/>
<dbReference type="SMART" id="SM01041">
    <property type="entry name" value="BRO1"/>
    <property type="match status" value="1"/>
</dbReference>
<feature type="domain" description="BRO1" evidence="4">
    <location>
        <begin position="21"/>
        <end position="456"/>
    </location>
</feature>
<dbReference type="InterPro" id="IPR037505">
    <property type="entry name" value="pH-resp_palC"/>
</dbReference>
<evidence type="ECO:0000256" key="1">
    <source>
        <dbReference type="ARBA" id="ARBA00010997"/>
    </source>
</evidence>
<dbReference type="Proteomes" id="UP000232875">
    <property type="component" value="Unassembled WGS sequence"/>
</dbReference>
<dbReference type="GO" id="GO:0015986">
    <property type="term" value="P:proton motive force-driven ATP synthesis"/>
    <property type="evidence" value="ECO:0007669"/>
    <property type="project" value="InterPro"/>
</dbReference>
<evidence type="ECO:0000256" key="2">
    <source>
        <dbReference type="ARBA" id="ARBA00022193"/>
    </source>
</evidence>